<sequence>MSTESSNKDLTLFLIRRELKTASFIRELSRLGFDPTAFSLDLDRAILLLAGFQDHDDDDLLNWYYRILEVYSEKLNIKDETALYELALEFYLELRIKLKDLQQKSMPRIILPGEM</sequence>
<evidence type="ECO:0000313" key="1">
    <source>
        <dbReference type="EMBL" id="MTI23946.1"/>
    </source>
</evidence>
<reference evidence="1 2" key="1">
    <citation type="submission" date="2019-02" db="EMBL/GenBank/DDBJ databases">
        <authorList>
            <person name="Goldberg S.R."/>
            <person name="Haltli B.A."/>
            <person name="Correa H."/>
            <person name="Russell K.G."/>
        </authorList>
    </citation>
    <scope>NUCLEOTIDE SEQUENCE [LARGE SCALE GENOMIC DNA]</scope>
    <source>
        <strain evidence="1 2">JCM 16186</strain>
    </source>
</reference>
<keyword evidence="2" id="KW-1185">Reference proteome</keyword>
<dbReference type="EMBL" id="SMLW01000335">
    <property type="protein sequence ID" value="MTI23946.1"/>
    <property type="molecule type" value="Genomic_DNA"/>
</dbReference>
<organism evidence="1 2">
    <name type="scientific">Fulvivirga kasyanovii</name>
    <dbReference type="NCBI Taxonomy" id="396812"/>
    <lineage>
        <taxon>Bacteria</taxon>
        <taxon>Pseudomonadati</taxon>
        <taxon>Bacteroidota</taxon>
        <taxon>Cytophagia</taxon>
        <taxon>Cytophagales</taxon>
        <taxon>Fulvivirgaceae</taxon>
        <taxon>Fulvivirga</taxon>
    </lineage>
</organism>
<protein>
    <submittedName>
        <fullName evidence="1">Uncharacterized protein</fullName>
    </submittedName>
</protein>
<gene>
    <name evidence="1" type="ORF">E1163_03200</name>
</gene>
<proteinExistence type="predicted"/>
<comment type="caution">
    <text evidence="1">The sequence shown here is derived from an EMBL/GenBank/DDBJ whole genome shotgun (WGS) entry which is preliminary data.</text>
</comment>
<dbReference type="Proteomes" id="UP000798808">
    <property type="component" value="Unassembled WGS sequence"/>
</dbReference>
<name>A0ABW9RIZ0_9BACT</name>
<accession>A0ABW9RIZ0</accession>
<evidence type="ECO:0000313" key="2">
    <source>
        <dbReference type="Proteomes" id="UP000798808"/>
    </source>
</evidence>
<dbReference type="RefSeq" id="WP_155169392.1">
    <property type="nucleotide sequence ID" value="NZ_BAAAFL010000005.1"/>
</dbReference>